<dbReference type="InterPro" id="IPR012340">
    <property type="entry name" value="NA-bd_OB-fold"/>
</dbReference>
<dbReference type="Proteomes" id="UP001194632">
    <property type="component" value="Unassembled WGS sequence"/>
</dbReference>
<feature type="region of interest" description="Disordered" evidence="4">
    <location>
        <begin position="93"/>
        <end position="135"/>
    </location>
</feature>
<dbReference type="EMBL" id="JADOFP010000004">
    <property type="protein sequence ID" value="MBF7114954.1"/>
    <property type="molecule type" value="Genomic_DNA"/>
</dbReference>
<dbReference type="CDD" id="cd04496">
    <property type="entry name" value="SSB_OBF"/>
    <property type="match status" value="1"/>
</dbReference>
<feature type="compositionally biased region" description="Polar residues" evidence="4">
    <location>
        <begin position="112"/>
        <end position="124"/>
    </location>
</feature>
<feature type="compositionally biased region" description="Low complexity" evidence="4">
    <location>
        <begin position="102"/>
        <end position="111"/>
    </location>
</feature>
<sequence>MRQITISGNIGNDVQVNSTQSGNKVANFNVAVRQNRPDNNGEYGTDWFRCSVWGTRASTVEKFYKKGSHVVVTGSLSINEYNGKTQLQIDVSDFDLPDNSSRKTSQRQSKQPNNSADSTRNNGQLIDIQDDDLPF</sequence>
<dbReference type="InterPro" id="IPR000424">
    <property type="entry name" value="Primosome_PriB/ssb"/>
</dbReference>
<evidence type="ECO:0000256" key="2">
    <source>
        <dbReference type="PIRNR" id="PIRNR002070"/>
    </source>
</evidence>
<protein>
    <recommendedName>
        <fullName evidence="2 3">Single-stranded DNA-binding protein</fullName>
    </recommendedName>
</protein>
<gene>
    <name evidence="5" type="ORF">ITQ90_05565</name>
</gene>
<keyword evidence="1 2" id="KW-0238">DNA-binding</keyword>
<dbReference type="AlphaFoldDB" id="A0AB73HFD5"/>
<evidence type="ECO:0000256" key="1">
    <source>
        <dbReference type="ARBA" id="ARBA00023125"/>
    </source>
</evidence>
<evidence type="ECO:0000256" key="3">
    <source>
        <dbReference type="RuleBase" id="RU000524"/>
    </source>
</evidence>
<dbReference type="NCBIfam" id="TIGR00621">
    <property type="entry name" value="ssb"/>
    <property type="match status" value="1"/>
</dbReference>
<evidence type="ECO:0000256" key="4">
    <source>
        <dbReference type="SAM" id="MobiDB-lite"/>
    </source>
</evidence>
<name>A0AB73HFD5_PEDPE</name>
<accession>A0AB73HFD5</accession>
<dbReference type="PIRSF" id="PIRSF002070">
    <property type="entry name" value="SSB"/>
    <property type="match status" value="1"/>
</dbReference>
<dbReference type="PANTHER" id="PTHR10302:SF0">
    <property type="entry name" value="SINGLE-STRANDED DNA-BINDING PROTEIN, MITOCHONDRIAL"/>
    <property type="match status" value="1"/>
</dbReference>
<dbReference type="InterPro" id="IPR011344">
    <property type="entry name" value="ssDNA-bd"/>
</dbReference>
<evidence type="ECO:0000313" key="6">
    <source>
        <dbReference type="Proteomes" id="UP001194632"/>
    </source>
</evidence>
<dbReference type="GO" id="GO:0006260">
    <property type="term" value="P:DNA replication"/>
    <property type="evidence" value="ECO:0007669"/>
    <property type="project" value="InterPro"/>
</dbReference>
<organism evidence="5 6">
    <name type="scientific">Pediococcus pentosaceus</name>
    <dbReference type="NCBI Taxonomy" id="1255"/>
    <lineage>
        <taxon>Bacteria</taxon>
        <taxon>Bacillati</taxon>
        <taxon>Bacillota</taxon>
        <taxon>Bacilli</taxon>
        <taxon>Lactobacillales</taxon>
        <taxon>Lactobacillaceae</taxon>
        <taxon>Pediococcus</taxon>
    </lineage>
</organism>
<dbReference type="GO" id="GO:0009295">
    <property type="term" value="C:nucleoid"/>
    <property type="evidence" value="ECO:0007669"/>
    <property type="project" value="TreeGrafter"/>
</dbReference>
<dbReference type="GO" id="GO:0003697">
    <property type="term" value="F:single-stranded DNA binding"/>
    <property type="evidence" value="ECO:0007669"/>
    <property type="project" value="InterPro"/>
</dbReference>
<comment type="caution">
    <text evidence="5">The sequence shown here is derived from an EMBL/GenBank/DDBJ whole genome shotgun (WGS) entry which is preliminary data.</text>
</comment>
<evidence type="ECO:0000313" key="5">
    <source>
        <dbReference type="EMBL" id="MBF7114954.1"/>
    </source>
</evidence>
<dbReference type="PROSITE" id="PS50935">
    <property type="entry name" value="SSB"/>
    <property type="match status" value="1"/>
</dbReference>
<reference evidence="5" key="1">
    <citation type="submission" date="2020-11" db="EMBL/GenBank/DDBJ databases">
        <title>Antibiotic susceptibility profiles of Pediococcus pentosaceus from various origins and their implications for the safety assessment of strains with food-technology applications.</title>
        <authorList>
            <person name="Shani N."/>
            <person name="Oberhaensli S."/>
            <person name="Arias E."/>
        </authorList>
    </citation>
    <scope>NUCLEOTIDE SEQUENCE</scope>
    <source>
        <strain evidence="5">FAM 24207</strain>
    </source>
</reference>
<dbReference type="SUPFAM" id="SSF50249">
    <property type="entry name" value="Nucleic acid-binding proteins"/>
    <property type="match status" value="1"/>
</dbReference>
<dbReference type="Pfam" id="PF00436">
    <property type="entry name" value="SSB"/>
    <property type="match status" value="1"/>
</dbReference>
<dbReference type="Gene3D" id="2.40.50.140">
    <property type="entry name" value="Nucleic acid-binding proteins"/>
    <property type="match status" value="1"/>
</dbReference>
<proteinExistence type="predicted"/>
<dbReference type="RefSeq" id="WP_195749628.1">
    <property type="nucleotide sequence ID" value="NZ_JADOFP010000004.1"/>
</dbReference>
<dbReference type="PANTHER" id="PTHR10302">
    <property type="entry name" value="SINGLE-STRANDED DNA-BINDING PROTEIN"/>
    <property type="match status" value="1"/>
</dbReference>